<dbReference type="InterPro" id="IPR038780">
    <property type="entry name" value="ALN"/>
</dbReference>
<name>A0A8D0NH09_PIG</name>
<evidence type="ECO:0000256" key="1">
    <source>
        <dbReference type="SAM" id="MobiDB-lite"/>
    </source>
</evidence>
<keyword evidence="2" id="KW-0812">Transmembrane</keyword>
<feature type="transmembrane region" description="Helical" evidence="2">
    <location>
        <begin position="50"/>
        <end position="67"/>
    </location>
</feature>
<protein>
    <submittedName>
        <fullName evidence="3">Chromosome X C4orf3 homolog</fullName>
    </submittedName>
</protein>
<proteinExistence type="predicted"/>
<dbReference type="Pfam" id="PF17696">
    <property type="entry name" value="ALN"/>
    <property type="match status" value="1"/>
</dbReference>
<dbReference type="GeneTree" id="ENSGT00530000064570"/>
<feature type="region of interest" description="Disordered" evidence="1">
    <location>
        <begin position="1"/>
        <end position="40"/>
    </location>
</feature>
<evidence type="ECO:0000313" key="3">
    <source>
        <dbReference type="Ensembl" id="ENSSSCP00000063290.1"/>
    </source>
</evidence>
<evidence type="ECO:0000313" key="4">
    <source>
        <dbReference type="Proteomes" id="UP000008227"/>
    </source>
</evidence>
<feature type="compositionally biased region" description="Basic and acidic residues" evidence="1">
    <location>
        <begin position="18"/>
        <end position="28"/>
    </location>
</feature>
<gene>
    <name evidence="3" type="primary">C4orf3</name>
    <name evidence="3" type="synonym">ARLN</name>
</gene>
<keyword evidence="2" id="KW-0472">Membrane</keyword>
<keyword evidence="2" id="KW-1133">Transmembrane helix</keyword>
<evidence type="ECO:0000256" key="2">
    <source>
        <dbReference type="SAM" id="Phobius"/>
    </source>
</evidence>
<reference evidence="3" key="4">
    <citation type="submission" date="2025-09" db="UniProtKB">
        <authorList>
            <consortium name="Ensembl"/>
        </authorList>
    </citation>
    <scope>IDENTIFICATION</scope>
</reference>
<dbReference type="Ensembl" id="ENSSSCT00000075012.1">
    <property type="protein sequence ID" value="ENSSSCP00000063290.1"/>
    <property type="gene ID" value="ENSSSCG00000031773.2"/>
</dbReference>
<dbReference type="AlphaFoldDB" id="A0A8D0NH09"/>
<dbReference type="GO" id="GO:0005789">
    <property type="term" value="C:endoplasmic reticulum membrane"/>
    <property type="evidence" value="ECO:0007669"/>
    <property type="project" value="Ensembl"/>
</dbReference>
<accession>A0A8D0NH09</accession>
<feature type="compositionally biased region" description="Polar residues" evidence="1">
    <location>
        <begin position="30"/>
        <end position="39"/>
    </location>
</feature>
<dbReference type="Proteomes" id="UP000008227">
    <property type="component" value="Chromosome 8"/>
</dbReference>
<feature type="compositionally biased region" description="Gly residues" evidence="1">
    <location>
        <begin position="1"/>
        <end position="13"/>
    </location>
</feature>
<dbReference type="PANTHER" id="PTHR37367">
    <property type="entry name" value="CHROMOSOME 4 OPEN READING FRAME 3"/>
    <property type="match status" value="1"/>
</dbReference>
<keyword evidence="4" id="KW-1185">Reference proteome</keyword>
<accession>A0A5G2QHG8</accession>
<sequence length="69" mass="7938">METGAAGEGGLNGPRGRRVLDEAERPQLNHEVQPQSGANSCPKHSYWLDLWLFILFDLVLFFFVYFLPW</sequence>
<reference evidence="4" key="1">
    <citation type="submission" date="2009-11" db="EMBL/GenBank/DDBJ databases">
        <authorList>
            <consortium name="Porcine genome sequencing project"/>
        </authorList>
    </citation>
    <scope>NUCLEOTIDE SEQUENCE [LARGE SCALE GENOMIC DNA]</scope>
    <source>
        <strain evidence="4">Duroc</strain>
    </source>
</reference>
<organism evidence="3 4">
    <name type="scientific">Sus scrofa</name>
    <name type="common">Pig</name>
    <dbReference type="NCBI Taxonomy" id="9823"/>
    <lineage>
        <taxon>Eukaryota</taxon>
        <taxon>Metazoa</taxon>
        <taxon>Chordata</taxon>
        <taxon>Craniata</taxon>
        <taxon>Vertebrata</taxon>
        <taxon>Euteleostomi</taxon>
        <taxon>Mammalia</taxon>
        <taxon>Eutheria</taxon>
        <taxon>Laurasiatheria</taxon>
        <taxon>Artiodactyla</taxon>
        <taxon>Suina</taxon>
        <taxon>Suidae</taxon>
        <taxon>Sus</taxon>
    </lineage>
</organism>
<dbReference type="PANTHER" id="PTHR37367:SF1">
    <property type="entry name" value="CHROMOSOME 4 OPEN READING FRAME 3"/>
    <property type="match status" value="1"/>
</dbReference>
<reference evidence="3" key="3">
    <citation type="submission" date="2025-08" db="UniProtKB">
        <authorList>
            <consortium name="Ensembl"/>
        </authorList>
    </citation>
    <scope>IDENTIFICATION</scope>
</reference>
<dbReference type="SMR" id="A0A8D0NH09"/>
<reference evidence="3" key="2">
    <citation type="journal article" date="2020" name="Gigascience">
        <title>An improved pig reference genome sequence to enable pig genetics and genomics research.</title>
        <authorList>
            <person name="Warr A."/>
            <person name="Affara N."/>
            <person name="Aken B."/>
            <person name="Beiki H."/>
            <person name="Bickhart D.M."/>
            <person name="Billis K."/>
            <person name="Chow W."/>
            <person name="Eory L."/>
            <person name="Finlayson H.A."/>
            <person name="Flicek P."/>
            <person name="Giron C.G."/>
            <person name="Griffin D.K."/>
            <person name="Hall R."/>
            <person name="Hannum G."/>
            <person name="Hourlier T."/>
            <person name="Howe K."/>
            <person name="Hume D.A."/>
            <person name="Izuogu O."/>
            <person name="Kim K."/>
            <person name="Koren S."/>
            <person name="Liu H."/>
            <person name="Manchanda N."/>
            <person name="Martin F.J."/>
            <person name="Nonneman D.J."/>
            <person name="O'Connor R.E."/>
            <person name="Phillippy A.M."/>
            <person name="Rohrer G.A."/>
            <person name="Rosen B.D."/>
            <person name="Rund L.A."/>
            <person name="Sargent C.A."/>
            <person name="Schook L.B."/>
            <person name="Schroeder S.G."/>
            <person name="Schwartz A.S."/>
            <person name="Skinner B.M."/>
            <person name="Talbot R."/>
            <person name="Tseng E."/>
            <person name="Tuggle C.K."/>
            <person name="Watson M."/>
            <person name="Smith T.P.L."/>
            <person name="Archibald A.L."/>
        </authorList>
    </citation>
    <scope>NUCLEOTIDE SEQUENCE [LARGE SCALE GENOMIC DNA]</scope>
    <source>
        <strain evidence="3">Duroc</strain>
    </source>
</reference>